<evidence type="ECO:0000313" key="1">
    <source>
        <dbReference type="EMBL" id="SFF54235.1"/>
    </source>
</evidence>
<dbReference type="OrthoDB" id="1630871at2"/>
<organism evidence="1 2">
    <name type="scientific">Clostridium cadaveris</name>
    <dbReference type="NCBI Taxonomy" id="1529"/>
    <lineage>
        <taxon>Bacteria</taxon>
        <taxon>Bacillati</taxon>
        <taxon>Bacillota</taxon>
        <taxon>Clostridia</taxon>
        <taxon>Eubacteriales</taxon>
        <taxon>Clostridiaceae</taxon>
        <taxon>Clostridium</taxon>
    </lineage>
</organism>
<accession>A0A1I2JHA4</accession>
<dbReference type="GeneID" id="90544356"/>
<protein>
    <submittedName>
        <fullName evidence="1">Uncharacterized protein</fullName>
    </submittedName>
</protein>
<dbReference type="AlphaFoldDB" id="A0A1I2JHA4"/>
<keyword evidence="2" id="KW-1185">Reference proteome</keyword>
<name>A0A1I2JHA4_9CLOT</name>
<dbReference type="SUPFAM" id="SSF69322">
    <property type="entry name" value="Tricorn protease domain 2"/>
    <property type="match status" value="1"/>
</dbReference>
<dbReference type="EMBL" id="FOOE01000002">
    <property type="protein sequence ID" value="SFF54235.1"/>
    <property type="molecule type" value="Genomic_DNA"/>
</dbReference>
<dbReference type="RefSeq" id="WP_074844244.1">
    <property type="nucleotide sequence ID" value="NZ_BAAACD010000024.1"/>
</dbReference>
<dbReference type="eggNOG" id="COG3391">
    <property type="taxonomic scope" value="Bacteria"/>
</dbReference>
<dbReference type="STRING" id="1529.SAMN04487885_10290"/>
<evidence type="ECO:0000313" key="2">
    <source>
        <dbReference type="Proteomes" id="UP000182135"/>
    </source>
</evidence>
<reference evidence="1 2" key="1">
    <citation type="submission" date="2016-10" db="EMBL/GenBank/DDBJ databases">
        <authorList>
            <person name="de Groot N.N."/>
        </authorList>
    </citation>
    <scope>NUCLEOTIDE SEQUENCE [LARGE SCALE GENOMIC DNA]</scope>
    <source>
        <strain evidence="1 2">NLAE-zl-G419</strain>
    </source>
</reference>
<gene>
    <name evidence="1" type="ORF">SAMN04487885_10290</name>
</gene>
<proteinExistence type="predicted"/>
<sequence length="338" mass="38445">MRKNVKRIIIWILISLVAQVSVLFYAENFIFTDAASKAKFKKVEEKKEKIADIAINIPEDAKYVSMSYNGKYLSYLQDNVMTIITTMDGTKKTLECEGKEPYYKWLNDRNRMIIGEQKGGGNIALSYYDVSRDEKEKYNEISTGDSKAKLTDIEASTLTQVTYAKITFSQTRSSIYRIGINNDLTRMRLKTSRIGDYITLNREDILLYQDSINGTLYLNEGKTLSVKGQSGKSTILGIDSEDNIYIGYGNDEKVKTVYCGNIKENTASWKKYDLEELTSPKYINISKDGDVFVNDNLKGKIINLKNNNAVTYEGTFLDFYKNAAATINEGKLKHVELK</sequence>
<dbReference type="Proteomes" id="UP000182135">
    <property type="component" value="Unassembled WGS sequence"/>
</dbReference>